<comment type="caution">
    <text evidence="1">The sequence shown here is derived from an EMBL/GenBank/DDBJ whole genome shotgun (WGS) entry which is preliminary data.</text>
</comment>
<organism evidence="1 2">
    <name type="scientific">Rhizophagus irregularis (strain DAOM 197198w)</name>
    <name type="common">Glomus intraradices</name>
    <dbReference type="NCBI Taxonomy" id="1432141"/>
    <lineage>
        <taxon>Eukaryota</taxon>
        <taxon>Fungi</taxon>
        <taxon>Fungi incertae sedis</taxon>
        <taxon>Mucoromycota</taxon>
        <taxon>Glomeromycotina</taxon>
        <taxon>Glomeromycetes</taxon>
        <taxon>Glomerales</taxon>
        <taxon>Glomeraceae</taxon>
        <taxon>Rhizophagus</taxon>
    </lineage>
</organism>
<evidence type="ECO:0000313" key="2">
    <source>
        <dbReference type="Proteomes" id="UP000022910"/>
    </source>
</evidence>
<keyword evidence="2" id="KW-1185">Reference proteome</keyword>
<name>A0A015I644_RHIIW</name>
<reference evidence="1 2" key="1">
    <citation type="submission" date="2014-02" db="EMBL/GenBank/DDBJ databases">
        <title>Single nucleus genome sequencing reveals high similarity among nuclei of an endomycorrhizal fungus.</title>
        <authorList>
            <person name="Lin K."/>
            <person name="Geurts R."/>
            <person name="Zhang Z."/>
            <person name="Limpens E."/>
            <person name="Saunders D.G."/>
            <person name="Mu D."/>
            <person name="Pang E."/>
            <person name="Cao H."/>
            <person name="Cha H."/>
            <person name="Lin T."/>
            <person name="Zhou Q."/>
            <person name="Shang Y."/>
            <person name="Li Y."/>
            <person name="Ivanov S."/>
            <person name="Sharma T."/>
            <person name="Velzen R.V."/>
            <person name="Ruijter N.D."/>
            <person name="Aanen D.K."/>
            <person name="Win J."/>
            <person name="Kamoun S."/>
            <person name="Bisseling T."/>
            <person name="Huang S."/>
        </authorList>
    </citation>
    <scope>NUCLEOTIDE SEQUENCE [LARGE SCALE GENOMIC DNA]</scope>
    <source>
        <strain evidence="2">DAOM197198w</strain>
    </source>
</reference>
<dbReference type="HOGENOM" id="CLU_2886890_0_0_1"/>
<proteinExistence type="predicted"/>
<sequence length="63" mass="7026">MLCIKEVENLNCVTKDKAKKALFSIEFNKKALKISKDIKVNKGVKKILDIITVMACADEISAK</sequence>
<dbReference type="Proteomes" id="UP000022910">
    <property type="component" value="Unassembled WGS sequence"/>
</dbReference>
<protein>
    <submittedName>
        <fullName evidence="1">Uncharacterized protein</fullName>
    </submittedName>
</protein>
<dbReference type="EMBL" id="JEMT01029285">
    <property type="protein sequence ID" value="EXX52532.1"/>
    <property type="molecule type" value="Genomic_DNA"/>
</dbReference>
<evidence type="ECO:0000313" key="1">
    <source>
        <dbReference type="EMBL" id="EXX52532.1"/>
    </source>
</evidence>
<accession>A0A015I644</accession>
<dbReference type="AlphaFoldDB" id="A0A015I644"/>
<gene>
    <name evidence="1" type="ORF">RirG_252270</name>
</gene>